<feature type="domain" description="Terminase large subunit gp17-like C-terminal" evidence="2">
    <location>
        <begin position="276"/>
        <end position="427"/>
    </location>
</feature>
<dbReference type="Pfam" id="PF17289">
    <property type="entry name" value="Terminase_6C"/>
    <property type="match status" value="1"/>
</dbReference>
<dbReference type="Proteomes" id="UP000809529">
    <property type="component" value="Unassembled WGS sequence"/>
</dbReference>
<evidence type="ECO:0000256" key="1">
    <source>
        <dbReference type="ARBA" id="ARBA00022612"/>
    </source>
</evidence>
<gene>
    <name evidence="3" type="ORF">GYN02_16455</name>
</gene>
<organism evidence="3 4">
    <name type="scientific">Pseudomonas weihenstephanensis</name>
    <dbReference type="NCBI Taxonomy" id="1608994"/>
    <lineage>
        <taxon>Bacteria</taxon>
        <taxon>Pseudomonadati</taxon>
        <taxon>Pseudomonadota</taxon>
        <taxon>Gammaproteobacteria</taxon>
        <taxon>Pseudomonadales</taxon>
        <taxon>Pseudomonadaceae</taxon>
        <taxon>Pseudomonas</taxon>
    </lineage>
</organism>
<keyword evidence="4" id="KW-1185">Reference proteome</keyword>
<accession>A0ABS1ZK02</accession>
<proteinExistence type="predicted"/>
<comment type="caution">
    <text evidence="3">The sequence shown here is derived from an EMBL/GenBank/DDBJ whole genome shotgun (WGS) entry which is preliminary data.</text>
</comment>
<evidence type="ECO:0000313" key="3">
    <source>
        <dbReference type="EMBL" id="MBM1196758.1"/>
    </source>
</evidence>
<dbReference type="Gene3D" id="3.40.50.300">
    <property type="entry name" value="P-loop containing nucleotide triphosphate hydrolases"/>
    <property type="match status" value="1"/>
</dbReference>
<evidence type="ECO:0000313" key="4">
    <source>
        <dbReference type="Proteomes" id="UP000809529"/>
    </source>
</evidence>
<dbReference type="Pfam" id="PF03237">
    <property type="entry name" value="Terminase_6N"/>
    <property type="match status" value="1"/>
</dbReference>
<dbReference type="EMBL" id="JAAEBW010000009">
    <property type="protein sequence ID" value="MBM1196758.1"/>
    <property type="molecule type" value="Genomic_DNA"/>
</dbReference>
<name>A0ABS1ZK02_9PSED</name>
<protein>
    <submittedName>
        <fullName evidence="3">Terminase</fullName>
    </submittedName>
</protein>
<dbReference type="SUPFAM" id="SSF52540">
    <property type="entry name" value="P-loop containing nucleoside triphosphate hydrolases"/>
    <property type="match status" value="1"/>
</dbReference>
<evidence type="ECO:0000259" key="2">
    <source>
        <dbReference type="Pfam" id="PF17289"/>
    </source>
</evidence>
<dbReference type="InterPro" id="IPR035421">
    <property type="entry name" value="Terminase_6C"/>
</dbReference>
<dbReference type="InterPro" id="IPR027417">
    <property type="entry name" value="P-loop_NTPase"/>
</dbReference>
<keyword evidence="1" id="KW-1188">Viral release from host cell</keyword>
<dbReference type="Gene3D" id="3.30.420.280">
    <property type="match status" value="1"/>
</dbReference>
<sequence>MKTLTKIWLQPGCRSTWWTRGSLMPTLNVPQAQFLAMPQKFRAFVAGFGSGKTWVGCAGLCQHVWEWPRINAGYFAPTYPQIRDIFFPTIEEVAFDWGLKIKIKESDKEVDFYAGGQYRNTVICRSMEKPATIVGFKIGHALVDELDVMAKLKAEQAWRKIIARMRYKVPGLKNGVDVATTPEGFKFTYQQFVKQLSEKPELKTLYGMVQASTYDNELNLPDDYISSLVGSYPPQLISAYLRGKFVNLTSGAVYPDFSRTLNHTNEVERAYEPLLVGMDFNRLKMSSVIYVLRDGLPQAVAEITDGRDTPYMADLLKRKYADKGHPIQIFPDASGANSSSKNASESDLSILRQAGFAIRVNSVNPAIADRVNAVNALILNGKGERRLKVNTNRCPHLTDGLEQQTYDKNGMPDKKSGVDHLNDAAGYPLAFLYPINHVVTHTQPLRM</sequence>
<reference evidence="3 4" key="1">
    <citation type="submission" date="2020-01" db="EMBL/GenBank/DDBJ databases">
        <title>Comparative genomics of meat spoilage bacteria.</title>
        <authorList>
            <person name="Hilgarth M."/>
            <person name="Vogel R.F."/>
        </authorList>
    </citation>
    <scope>NUCLEOTIDE SEQUENCE [LARGE SCALE GENOMIC DNA]</scope>
    <source>
        <strain evidence="3 4">TMW2.2077</strain>
    </source>
</reference>